<evidence type="ECO:0000256" key="2">
    <source>
        <dbReference type="ARBA" id="ARBA00022801"/>
    </source>
</evidence>
<dbReference type="PROSITE" id="PS51194">
    <property type="entry name" value="HELICASE_CTER"/>
    <property type="match status" value="1"/>
</dbReference>
<dbReference type="CDD" id="cd18793">
    <property type="entry name" value="SF2_C_SNF"/>
    <property type="match status" value="1"/>
</dbReference>
<dbReference type="InterPro" id="IPR038718">
    <property type="entry name" value="SNF2-like_sf"/>
</dbReference>
<dbReference type="SMART" id="SM00487">
    <property type="entry name" value="DEXDc"/>
    <property type="match status" value="1"/>
</dbReference>
<evidence type="ECO:0000259" key="7">
    <source>
        <dbReference type="PROSITE" id="PS51194"/>
    </source>
</evidence>
<dbReference type="PANTHER" id="PTHR45629:SF7">
    <property type="entry name" value="DNA EXCISION REPAIR PROTEIN ERCC-6-RELATED"/>
    <property type="match status" value="1"/>
</dbReference>
<evidence type="ECO:0000259" key="6">
    <source>
        <dbReference type="PROSITE" id="PS51192"/>
    </source>
</evidence>
<dbReference type="GO" id="GO:0005524">
    <property type="term" value="F:ATP binding"/>
    <property type="evidence" value="ECO:0007669"/>
    <property type="project" value="InterPro"/>
</dbReference>
<protein>
    <recommendedName>
        <fullName evidence="10">SNF2 family N-terminal domain-containing protein</fullName>
    </recommendedName>
</protein>
<feature type="compositionally biased region" description="Basic and acidic residues" evidence="5">
    <location>
        <begin position="1"/>
        <end position="17"/>
    </location>
</feature>
<dbReference type="InterPro" id="IPR014001">
    <property type="entry name" value="Helicase_ATP-bd"/>
</dbReference>
<dbReference type="GO" id="GO:0008094">
    <property type="term" value="F:ATP-dependent activity, acting on DNA"/>
    <property type="evidence" value="ECO:0007669"/>
    <property type="project" value="TreeGrafter"/>
</dbReference>
<keyword evidence="4" id="KW-0175">Coiled coil</keyword>
<feature type="domain" description="Helicase C-terminal" evidence="7">
    <location>
        <begin position="749"/>
        <end position="910"/>
    </location>
</feature>
<evidence type="ECO:0000313" key="9">
    <source>
        <dbReference type="Proteomes" id="UP000326924"/>
    </source>
</evidence>
<dbReference type="EMBL" id="VXIS01000061">
    <property type="protein sequence ID" value="KAA8909107.1"/>
    <property type="molecule type" value="Genomic_DNA"/>
</dbReference>
<evidence type="ECO:0008006" key="10">
    <source>
        <dbReference type="Google" id="ProtNLM"/>
    </source>
</evidence>
<dbReference type="SUPFAM" id="SSF52540">
    <property type="entry name" value="P-loop containing nucleoside triphosphate hydrolases"/>
    <property type="match status" value="2"/>
</dbReference>
<keyword evidence="2" id="KW-0378">Hydrolase</keyword>
<feature type="compositionally biased region" description="Acidic residues" evidence="5">
    <location>
        <begin position="306"/>
        <end position="319"/>
    </location>
</feature>
<accession>A0A5J5F158</accession>
<keyword evidence="1" id="KW-0547">Nucleotide-binding</keyword>
<keyword evidence="9" id="KW-1185">Reference proteome</keyword>
<dbReference type="InParanoid" id="A0A5J5F158"/>
<dbReference type="GO" id="GO:0006283">
    <property type="term" value="P:transcription-coupled nucleotide-excision repair"/>
    <property type="evidence" value="ECO:0007669"/>
    <property type="project" value="TreeGrafter"/>
</dbReference>
<dbReference type="PROSITE" id="PS51192">
    <property type="entry name" value="HELICASE_ATP_BIND_1"/>
    <property type="match status" value="1"/>
</dbReference>
<dbReference type="FunFam" id="3.40.50.10810:FF:000094">
    <property type="entry name" value="DNA excision repair protein ERCC-6"/>
    <property type="match status" value="1"/>
</dbReference>
<feature type="domain" description="Helicase ATP-binding" evidence="6">
    <location>
        <begin position="417"/>
        <end position="610"/>
    </location>
</feature>
<proteinExistence type="predicted"/>
<evidence type="ECO:0000256" key="1">
    <source>
        <dbReference type="ARBA" id="ARBA00022741"/>
    </source>
</evidence>
<organism evidence="8 9">
    <name type="scientific">Sphaerosporella brunnea</name>
    <dbReference type="NCBI Taxonomy" id="1250544"/>
    <lineage>
        <taxon>Eukaryota</taxon>
        <taxon>Fungi</taxon>
        <taxon>Dikarya</taxon>
        <taxon>Ascomycota</taxon>
        <taxon>Pezizomycotina</taxon>
        <taxon>Pezizomycetes</taxon>
        <taxon>Pezizales</taxon>
        <taxon>Pyronemataceae</taxon>
        <taxon>Sphaerosporella</taxon>
    </lineage>
</organism>
<keyword evidence="3" id="KW-0067">ATP-binding</keyword>
<name>A0A5J5F158_9PEZI</name>
<dbReference type="Proteomes" id="UP000326924">
    <property type="component" value="Unassembled WGS sequence"/>
</dbReference>
<evidence type="ECO:0000256" key="3">
    <source>
        <dbReference type="ARBA" id="ARBA00022840"/>
    </source>
</evidence>
<dbReference type="CDD" id="cd18000">
    <property type="entry name" value="DEXHc_ERCC6"/>
    <property type="match status" value="1"/>
</dbReference>
<dbReference type="Gene3D" id="3.40.50.10810">
    <property type="entry name" value="Tandem AAA-ATPase domain"/>
    <property type="match status" value="1"/>
</dbReference>
<dbReference type="InterPro" id="IPR049730">
    <property type="entry name" value="SNF2/RAD54-like_C"/>
</dbReference>
<dbReference type="FunCoup" id="A0A5J5F158">
    <property type="interactions" value="688"/>
</dbReference>
<dbReference type="InterPro" id="IPR001650">
    <property type="entry name" value="Helicase_C-like"/>
</dbReference>
<gene>
    <name evidence="8" type="ORF">FN846DRAFT_905856</name>
</gene>
<comment type="caution">
    <text evidence="8">The sequence shown here is derived from an EMBL/GenBank/DDBJ whole genome shotgun (WGS) entry which is preliminary data.</text>
</comment>
<dbReference type="Pfam" id="PF00176">
    <property type="entry name" value="SNF2-rel_dom"/>
    <property type="match status" value="1"/>
</dbReference>
<sequence length="1142" mass="127787">MDVPKDSPKDLVQHKDFPNSPAVRDTVAPANIVESDVDDSTMEDSEMEDVEFGVRVVDQAALEKEIATKADQALLEGANEDDQRRLDKAINEKAKLEHILSVAEEKFKRPTTIAKEKRSIAKQIKELKEQISQFNDDITDIKTRMLQRAGDAKVLQDVKAAADQRLPNESEREFLIRTGVITPFDSIPGLSQSHEPAEMLQSAAPVGVQNLRRPGFTTMKAKKFTKNKDIKGKAIKSKTPQPIEKKLEDGYSSDLSSVPSDFEDHASKSRAGKRKVHADDDDYVPDAVGKALRRQLVRKKSISDTTSEEFLDESDDDYSSSDVSSKKRKTFLPGTQKEARLDDGDEKIYKKRLRKWIQSRQKAREANYGKDPEDDLDEWHRPHPTIPNETFGDDFRLPGDIHPSLFAYQKVAVKWLWELHQQNVGGILGDEMGTGKTVQMISFLAGLHYSGILDKPILIVAPGALLSQWASEFHTWWPAMRVAILHKSGSGMLMSKDGEIHSDDEDDDEGTYKPSKSAKFAAKRIVDRVFSHGHVLITTYEGLNVYSNHLLEKEWGYAVLDEGHKIRNPDANVSLNCKRLKTHHRIILSGTPIQNNLIELWSLFDFVFPGRLGTLPVFKEQFEVPIRLGGYKNAMNVQVQTATSCATVLRDLIGPYLLRRMKADIAKDLPKKEEKVIFCKLKKVQVAAYTEYLKSPDVARVIDNKQDVLSGISVLRKICCHPDLLDREALENKPGYDYGKASSSGKLEVLKKMVIHWKEQGHRALIFSQGTQVLDILEKNIKSYEGFKYSRMDGRTPIVMRQQLVEEFNNDSSIDVFLLTTRVGGLGLNLTGADRVIIFDPDWNPSTDLQARERSWRIGQTKPVSIFRLVAAGTIEEKMYSRQLYKQHMSQKVLVNPSEHRRFFQPENIRELFTYSPPTSGTATGALFEGAETVYSKSQPAGQREEDSALRRINGVTGLAQFGLDDNLNATKEEQGERKFIEEIFSSAGVFSSLEHDQAVGATHKPANSEYAANIAAEAAKKLQESILATQVASAPIGTVTWTGRSGTAGKVAARPAAGGLLDKLKGRANGGRAGGSHRSLKQQMRSLFDKNRGAVTTAMIKSWCREVGIDQRNPRRAAEMKATLKAMAKLDKKTHVWTLKS</sequence>
<dbReference type="PANTHER" id="PTHR45629">
    <property type="entry name" value="SNF2/RAD54 FAMILY MEMBER"/>
    <property type="match status" value="1"/>
</dbReference>
<dbReference type="InterPro" id="IPR027417">
    <property type="entry name" value="P-loop_NTPase"/>
</dbReference>
<feature type="region of interest" description="Disordered" evidence="5">
    <location>
        <begin position="303"/>
        <end position="331"/>
    </location>
</feature>
<dbReference type="GO" id="GO:0016787">
    <property type="term" value="F:hydrolase activity"/>
    <property type="evidence" value="ECO:0007669"/>
    <property type="project" value="UniProtKB-KW"/>
</dbReference>
<feature type="coiled-coil region" evidence="4">
    <location>
        <begin position="79"/>
        <end position="144"/>
    </location>
</feature>
<feature type="region of interest" description="Disordered" evidence="5">
    <location>
        <begin position="227"/>
        <end position="282"/>
    </location>
</feature>
<dbReference type="Pfam" id="PF00271">
    <property type="entry name" value="Helicase_C"/>
    <property type="match status" value="1"/>
</dbReference>
<dbReference type="OrthoDB" id="413460at2759"/>
<dbReference type="InterPro" id="IPR000330">
    <property type="entry name" value="SNF2_N"/>
</dbReference>
<dbReference type="SMART" id="SM00490">
    <property type="entry name" value="HELICc"/>
    <property type="match status" value="1"/>
</dbReference>
<dbReference type="Gene3D" id="3.40.50.300">
    <property type="entry name" value="P-loop containing nucleotide triphosphate hydrolases"/>
    <property type="match status" value="1"/>
</dbReference>
<dbReference type="AlphaFoldDB" id="A0A5J5F158"/>
<evidence type="ECO:0000256" key="4">
    <source>
        <dbReference type="SAM" id="Coils"/>
    </source>
</evidence>
<evidence type="ECO:0000256" key="5">
    <source>
        <dbReference type="SAM" id="MobiDB-lite"/>
    </source>
</evidence>
<feature type="region of interest" description="Disordered" evidence="5">
    <location>
        <begin position="1"/>
        <end position="26"/>
    </location>
</feature>
<dbReference type="InterPro" id="IPR050496">
    <property type="entry name" value="SNF2_RAD54_helicase_repair"/>
</dbReference>
<reference evidence="8 9" key="1">
    <citation type="submission" date="2019-09" db="EMBL/GenBank/DDBJ databases">
        <title>Draft genome of the ectomycorrhizal ascomycete Sphaerosporella brunnea.</title>
        <authorList>
            <consortium name="DOE Joint Genome Institute"/>
            <person name="Benucci G.M."/>
            <person name="Marozzi G."/>
            <person name="Antonielli L."/>
            <person name="Sanchez S."/>
            <person name="Marco P."/>
            <person name="Wang X."/>
            <person name="Falini L.B."/>
            <person name="Barry K."/>
            <person name="Haridas S."/>
            <person name="Lipzen A."/>
            <person name="Labutti K."/>
            <person name="Grigoriev I.V."/>
            <person name="Murat C."/>
            <person name="Martin F."/>
            <person name="Albertini E."/>
            <person name="Donnini D."/>
            <person name="Bonito G."/>
        </authorList>
    </citation>
    <scope>NUCLEOTIDE SEQUENCE [LARGE SCALE GENOMIC DNA]</scope>
    <source>
        <strain evidence="8 9">Sb_GMNB300</strain>
    </source>
</reference>
<evidence type="ECO:0000313" key="8">
    <source>
        <dbReference type="EMBL" id="KAA8909107.1"/>
    </source>
</evidence>
<dbReference type="GO" id="GO:0005634">
    <property type="term" value="C:nucleus"/>
    <property type="evidence" value="ECO:0007669"/>
    <property type="project" value="TreeGrafter"/>
</dbReference>